<name>A0ACD5Y458_AVESA</name>
<evidence type="ECO:0000313" key="2">
    <source>
        <dbReference type="Proteomes" id="UP001732700"/>
    </source>
</evidence>
<reference evidence="1" key="2">
    <citation type="submission" date="2025-09" db="UniProtKB">
        <authorList>
            <consortium name="EnsemblPlants"/>
        </authorList>
    </citation>
    <scope>IDENTIFICATION</scope>
</reference>
<keyword evidence="2" id="KW-1185">Reference proteome</keyword>
<organism evidence="1 2">
    <name type="scientific">Avena sativa</name>
    <name type="common">Oat</name>
    <dbReference type="NCBI Taxonomy" id="4498"/>
    <lineage>
        <taxon>Eukaryota</taxon>
        <taxon>Viridiplantae</taxon>
        <taxon>Streptophyta</taxon>
        <taxon>Embryophyta</taxon>
        <taxon>Tracheophyta</taxon>
        <taxon>Spermatophyta</taxon>
        <taxon>Magnoliopsida</taxon>
        <taxon>Liliopsida</taxon>
        <taxon>Poales</taxon>
        <taxon>Poaceae</taxon>
        <taxon>BOP clade</taxon>
        <taxon>Pooideae</taxon>
        <taxon>Poodae</taxon>
        <taxon>Poeae</taxon>
        <taxon>Poeae Chloroplast Group 1 (Aveneae type)</taxon>
        <taxon>Aveninae</taxon>
        <taxon>Avena</taxon>
    </lineage>
</organism>
<reference evidence="1" key="1">
    <citation type="submission" date="2021-05" db="EMBL/GenBank/DDBJ databases">
        <authorList>
            <person name="Scholz U."/>
            <person name="Mascher M."/>
            <person name="Fiebig A."/>
        </authorList>
    </citation>
    <scope>NUCLEOTIDE SEQUENCE [LARGE SCALE GENOMIC DNA]</scope>
</reference>
<accession>A0ACD5Y458</accession>
<sequence>MVSWVGRLVDAIHDVESVLDAFAYDDIHMSNLRDDNKVAQVAHSAARAGRRLIGRDKAFNRLKELLDELPVIQQSFRDLAQLPQIHAGSSRSLSRPATGPLQPAATARELFVGYEHEYDRLVSALLNNISDQPSSSSSNNNVVAVIGHSRTGKTTIARRAWHDTSMNRDKYFDLMVWASVPYMFSKTDLLTEIWRSLPGSSPVDEPCAVADMSFSKLQRVVHGLVGSRRYLLVLDDVCNDESCGYDHREKMKTTWEDVLAPFRDGGPGSRILVTSRADICARTLGAGTRITLNGIGAADLVIVLKKAAFGDAHKRTPHLDDVIKSVAEKLQGSPSAAKAFADKLRNKHKKKHWKKLLETAGSSVYCGAAAGEITLAGVSSYRNLPPHLQSCLGFCSIFPDRWEFEPETLVKMWIAHGIISDSGDNSHSMEEVGRGYIRELQARSMLKSTSKRDGSRATCFVIHEQVHSMLLSVSATYFFRLRISDDPNRRHSIPASVRHLSLTGGGCLEALAQLKDDRVLKKLRTLLVFDDGSSSSSTAAVIDNHVLKQLKAVIVLDFAGTRIAELPNSVGKLKHLRYLGLPSSVRSLPAAVTKLLHLQTLSLGKGCKLEDHGFPADTMRSLINLRHLDMDMKYIAMIRGIGRLGKLQGSVEFYADRGKGHGMEELAGIDALRGSLVVKGLQAVGGKEEAQKAQLGKKESLKAVKLEWMPPKLGQRRACSTSSQGEVLEGLQPHRNIQELHIVRYQGTSSPSWLESSDVLTSLSHLYLVNCRNWPTLPCLSGLPDLRVLHIKEMYSVARIDQGLYGGRGGALRSLEKLLLDDMPNLVEWSAESTDDAFPRLREILILNCPKLAKLPRAPSTVRNMRIENDDSYYLGMSFSSKSNSFTLDVHGEAVRLLHEDFLHQDHAVAISALSIHKYAGENEVNVNLLSSVRSLSLRRCVVTDRQLGVFFQNLPSLERLQISHCSEFRVFPEGAMPTSLKSIELKGCDRTLVEKLRGSARICSIALVHND</sequence>
<evidence type="ECO:0000313" key="1">
    <source>
        <dbReference type="EnsemblPlants" id="AVESA.00010b.r2.5DG0938940.1.CDS.1"/>
    </source>
</evidence>
<dbReference type="EnsemblPlants" id="AVESA.00010b.r2.5DG0938940.1">
    <property type="protein sequence ID" value="AVESA.00010b.r2.5DG0938940.1.CDS.1"/>
    <property type="gene ID" value="AVESA.00010b.r2.5DG0938940"/>
</dbReference>
<proteinExistence type="predicted"/>
<dbReference type="Proteomes" id="UP001732700">
    <property type="component" value="Chromosome 5D"/>
</dbReference>
<protein>
    <submittedName>
        <fullName evidence="1">Uncharacterized protein</fullName>
    </submittedName>
</protein>